<evidence type="ECO:0000256" key="1">
    <source>
        <dbReference type="SAM" id="MobiDB-lite"/>
    </source>
</evidence>
<organism evidence="2 3">
    <name type="scientific">Streptomyces melanosporofaciens</name>
    <dbReference type="NCBI Taxonomy" id="67327"/>
    <lineage>
        <taxon>Bacteria</taxon>
        <taxon>Bacillati</taxon>
        <taxon>Actinomycetota</taxon>
        <taxon>Actinomycetes</taxon>
        <taxon>Kitasatosporales</taxon>
        <taxon>Streptomycetaceae</taxon>
        <taxon>Streptomyces</taxon>
        <taxon>Streptomyces violaceusniger group</taxon>
    </lineage>
</organism>
<dbReference type="Proteomes" id="UP000198609">
    <property type="component" value="Unassembled WGS sequence"/>
</dbReference>
<evidence type="ECO:0000313" key="2">
    <source>
        <dbReference type="EMBL" id="SED16308.1"/>
    </source>
</evidence>
<sequence length="296" mass="30490">MPPPKALAQRPRVSKTVPVPTQDRPEVHGPARPRFPPSNAAVTAALSGGRGPAALPPSPARLPPAGQDLVGNGTVASARRTEPGPRQPPTAGPAPAEAAEATPAASGAAPETTARPGPGAGPKFVTLKKDVRRKKRSVASSHPPPRTEAGAAQDAARLPKDDEEAQGKAANAEKMNEAKPKDFDKDAFIRAVEKAIAEKAPKNLDEADKFADSGKADEVRAEVHGKADDGKTDSAERISRVLLDELGLEPSPTLRNLVPPGGGTPERPARRIVSRPASDAPAQDTDTSAPAGTVPA</sequence>
<gene>
    <name evidence="2" type="ORF">SAMN04490356_7213</name>
</gene>
<evidence type="ECO:0000313" key="3">
    <source>
        <dbReference type="Proteomes" id="UP000198609"/>
    </source>
</evidence>
<protein>
    <submittedName>
        <fullName evidence="2">Uncharacterized protein</fullName>
    </submittedName>
</protein>
<feature type="compositionally biased region" description="Low complexity" evidence="1">
    <location>
        <begin position="93"/>
        <end position="114"/>
    </location>
</feature>
<keyword evidence="3" id="KW-1185">Reference proteome</keyword>
<feature type="region of interest" description="Disordered" evidence="1">
    <location>
        <begin position="1"/>
        <end position="183"/>
    </location>
</feature>
<proteinExistence type="predicted"/>
<name>A0A1H4YGY0_STRMJ</name>
<reference evidence="3" key="1">
    <citation type="submission" date="2016-10" db="EMBL/GenBank/DDBJ databases">
        <authorList>
            <person name="Varghese N."/>
            <person name="Submissions S."/>
        </authorList>
    </citation>
    <scope>NUCLEOTIDE SEQUENCE [LARGE SCALE GENOMIC DNA]</scope>
    <source>
        <strain evidence="3">DSM 40318</strain>
    </source>
</reference>
<dbReference type="AlphaFoldDB" id="A0A1H4YGY0"/>
<feature type="region of interest" description="Disordered" evidence="1">
    <location>
        <begin position="243"/>
        <end position="296"/>
    </location>
</feature>
<dbReference type="EMBL" id="FNST01000002">
    <property type="protein sequence ID" value="SED16308.1"/>
    <property type="molecule type" value="Genomic_DNA"/>
</dbReference>
<accession>A0A1H4YGY0</accession>
<feature type="compositionally biased region" description="Basic and acidic residues" evidence="1">
    <location>
        <begin position="174"/>
        <end position="183"/>
    </location>
</feature>